<keyword evidence="4" id="KW-1185">Reference proteome</keyword>
<dbReference type="PANTHER" id="PTHR23032:SF2">
    <property type="entry name" value="ENDOSOMAL TARGETING BRO1-LIKE DOMAIN-CONTAINING PROTEIN"/>
    <property type="match status" value="1"/>
</dbReference>
<name>A0A7J6WVW5_THATH</name>
<evidence type="ECO:0000313" key="4">
    <source>
        <dbReference type="Proteomes" id="UP000554482"/>
    </source>
</evidence>
<dbReference type="InterPro" id="IPR004328">
    <property type="entry name" value="BRO1_dom"/>
</dbReference>
<protein>
    <submittedName>
        <fullName evidence="3">Endosomal targeting bro1-like domain-containing protein</fullName>
    </submittedName>
</protein>
<organism evidence="3 4">
    <name type="scientific">Thalictrum thalictroides</name>
    <name type="common">Rue-anemone</name>
    <name type="synonym">Anemone thalictroides</name>
    <dbReference type="NCBI Taxonomy" id="46969"/>
    <lineage>
        <taxon>Eukaryota</taxon>
        <taxon>Viridiplantae</taxon>
        <taxon>Streptophyta</taxon>
        <taxon>Embryophyta</taxon>
        <taxon>Tracheophyta</taxon>
        <taxon>Spermatophyta</taxon>
        <taxon>Magnoliopsida</taxon>
        <taxon>Ranunculales</taxon>
        <taxon>Ranunculaceae</taxon>
        <taxon>Thalictroideae</taxon>
        <taxon>Thalictrum</taxon>
    </lineage>
</organism>
<dbReference type="PROSITE" id="PS51180">
    <property type="entry name" value="BRO1"/>
    <property type="match status" value="1"/>
</dbReference>
<dbReference type="EMBL" id="JABWDY010011023">
    <property type="protein sequence ID" value="KAF5200222.1"/>
    <property type="molecule type" value="Genomic_DNA"/>
</dbReference>
<dbReference type="OrthoDB" id="1855524at2759"/>
<comment type="caution">
    <text evidence="3">The sequence shown here is derived from an EMBL/GenBank/DDBJ whole genome shotgun (WGS) entry which is preliminary data.</text>
</comment>
<dbReference type="PANTHER" id="PTHR23032">
    <property type="entry name" value="BRO1 DOMAIN-CONTAINING PROTEIN BROX"/>
    <property type="match status" value="1"/>
</dbReference>
<evidence type="ECO:0000259" key="2">
    <source>
        <dbReference type="PROSITE" id="PS51180"/>
    </source>
</evidence>
<gene>
    <name evidence="3" type="ORF">FRX31_010192</name>
</gene>
<dbReference type="AlphaFoldDB" id="A0A7J6WVW5"/>
<evidence type="ECO:0000256" key="1">
    <source>
        <dbReference type="ARBA" id="ARBA00008901"/>
    </source>
</evidence>
<dbReference type="CDD" id="cd09034">
    <property type="entry name" value="BRO1_Alix_like"/>
    <property type="match status" value="1"/>
</dbReference>
<dbReference type="SMART" id="SM01041">
    <property type="entry name" value="BRO1"/>
    <property type="match status" value="1"/>
</dbReference>
<sequence>MGCTSSSSSVSKKIYNVGNKKKLSITEVVVFVPAMRIPFDFDIQRPLKGLIPRVIIDKLSAIRSQIVLLVAEYTGGTAYTELNGALEQYLSLALGLTKKEYGAEDKVEFKWKILQETRQEICIASSWFEVLSVLYMMAILALSEANSLLLPKDPMDAIERTVSEECKKDAIDLLIKAAGYLEFCVRGVLIHLPPDIKTKLPNDFQEGVLEAISIQILGQGTEMQLGLAVESQNASLSVKRRLACEQLSYFAQAHYCLSGCNMAHACGKKHLMFIKWKYLEAKAAAYYYHGLILDKGKAPSGHSNAVCCFLAANKLLTDSKKACLSFCLASPVSRVPPIWGVMKHLHEKIPEVASRKCQMYGYLLEQEKSLKSVPDLPEFSLSLRPDDYKLPEIDPAWDTEKLETKVPTLKEQH</sequence>
<proteinExistence type="inferred from homology"/>
<dbReference type="Proteomes" id="UP000554482">
    <property type="component" value="Unassembled WGS sequence"/>
</dbReference>
<evidence type="ECO:0000313" key="3">
    <source>
        <dbReference type="EMBL" id="KAF5200222.1"/>
    </source>
</evidence>
<reference evidence="3 4" key="1">
    <citation type="submission" date="2020-06" db="EMBL/GenBank/DDBJ databases">
        <title>Transcriptomic and genomic resources for Thalictrum thalictroides and T. hernandezii: Facilitating candidate gene discovery in an emerging model plant lineage.</title>
        <authorList>
            <person name="Arias T."/>
            <person name="Riano-Pachon D.M."/>
            <person name="Di Stilio V.S."/>
        </authorList>
    </citation>
    <scope>NUCLEOTIDE SEQUENCE [LARGE SCALE GENOMIC DNA]</scope>
    <source>
        <strain evidence="4">cv. WT478/WT964</strain>
        <tissue evidence="3">Leaves</tissue>
    </source>
</reference>
<dbReference type="Gene3D" id="1.25.40.280">
    <property type="entry name" value="alix/aip1 like domains"/>
    <property type="match status" value="1"/>
</dbReference>
<dbReference type="InterPro" id="IPR038499">
    <property type="entry name" value="BRO1_sf"/>
</dbReference>
<feature type="domain" description="BRO1" evidence="2">
    <location>
        <begin position="33"/>
        <end position="413"/>
    </location>
</feature>
<comment type="similarity">
    <text evidence="1">Belongs to the BROX family.</text>
</comment>
<dbReference type="InterPro" id="IPR038898">
    <property type="entry name" value="BROX"/>
</dbReference>
<dbReference type="Pfam" id="PF03097">
    <property type="entry name" value="BRO1"/>
    <property type="match status" value="1"/>
</dbReference>
<accession>A0A7J6WVW5</accession>